<organism evidence="1 2">
    <name type="scientific">Acetobacter fabarum</name>
    <dbReference type="NCBI Taxonomy" id="483199"/>
    <lineage>
        <taxon>Bacteria</taxon>
        <taxon>Pseudomonadati</taxon>
        <taxon>Pseudomonadota</taxon>
        <taxon>Alphaproteobacteria</taxon>
        <taxon>Acetobacterales</taxon>
        <taxon>Acetobacteraceae</taxon>
        <taxon>Acetobacter</taxon>
    </lineage>
</organism>
<evidence type="ECO:0000313" key="2">
    <source>
        <dbReference type="Proteomes" id="UP000216151"/>
    </source>
</evidence>
<dbReference type="AlphaFoldDB" id="A0A269XV51"/>
<evidence type="ECO:0000313" key="1">
    <source>
        <dbReference type="EMBL" id="PAK77158.1"/>
    </source>
</evidence>
<dbReference type="EMBL" id="NCXK01000024">
    <property type="protein sequence ID" value="PAK77158.1"/>
    <property type="molecule type" value="Genomic_DNA"/>
</dbReference>
<keyword evidence="2" id="KW-1185">Reference proteome</keyword>
<accession>A0A269XV51</accession>
<proteinExistence type="predicted"/>
<dbReference type="OrthoDB" id="9977238at2"/>
<name>A0A269XV51_9PROT</name>
<sequence length="200" mass="22722">MAKAIKKSVSPAFVDMKTLEERAKANGYTRSRRGIIERRLLNGNYLTVAVSQLHGSPQFGQRYAVRLVETTNGHFYQKNGRNVVEIHDEVEVTAWYNGKDKTTKWVERFEAQIDIMLEFDRQRMSNGHYLTIVENAQNREVTVVEAEDVDFKEGGCTNVVTIHATFCTVKDRMNALGHARTIQARIFAEDARAAIRSKAA</sequence>
<dbReference type="Proteomes" id="UP000216151">
    <property type="component" value="Unassembled WGS sequence"/>
</dbReference>
<comment type="caution">
    <text evidence="1">The sequence shown here is derived from an EMBL/GenBank/DDBJ whole genome shotgun (WGS) entry which is preliminary data.</text>
</comment>
<reference evidence="1 2" key="1">
    <citation type="submission" date="2017-04" db="EMBL/GenBank/DDBJ databases">
        <title>Kefir bacterial isolates.</title>
        <authorList>
            <person name="Kim Y."/>
            <person name="Blasche S."/>
            <person name="Patil K.R."/>
        </authorList>
    </citation>
    <scope>NUCLEOTIDE SEQUENCE [LARGE SCALE GENOMIC DNA]</scope>
    <source>
        <strain evidence="1 2">KR</strain>
    </source>
</reference>
<gene>
    <name evidence="1" type="ORF">B8X00_11370</name>
</gene>
<dbReference type="RefSeq" id="WP_095350229.1">
    <property type="nucleotide sequence ID" value="NZ_NCXK01000024.1"/>
</dbReference>
<protein>
    <submittedName>
        <fullName evidence="1">Uncharacterized protein</fullName>
    </submittedName>
</protein>